<protein>
    <submittedName>
        <fullName evidence="2">Uncharacterized protein</fullName>
    </submittedName>
</protein>
<proteinExistence type="predicted"/>
<dbReference type="Proteomes" id="UP000887578">
    <property type="component" value="Unplaced"/>
</dbReference>
<name>A0A914P7I7_9BILA</name>
<dbReference type="AlphaFoldDB" id="A0A914P7I7"/>
<accession>A0A914P7I7</accession>
<reference evidence="2" key="1">
    <citation type="submission" date="2022-11" db="UniProtKB">
        <authorList>
            <consortium name="WormBaseParasite"/>
        </authorList>
    </citation>
    <scope>IDENTIFICATION</scope>
</reference>
<keyword evidence="1" id="KW-1185">Reference proteome</keyword>
<dbReference type="InterPro" id="IPR036322">
    <property type="entry name" value="WD40_repeat_dom_sf"/>
</dbReference>
<evidence type="ECO:0000313" key="1">
    <source>
        <dbReference type="Proteomes" id="UP000887578"/>
    </source>
</evidence>
<evidence type="ECO:0000313" key="2">
    <source>
        <dbReference type="WBParaSite" id="PDA_v2.g11133.t1"/>
    </source>
</evidence>
<dbReference type="WBParaSite" id="PDA_v2.g11133.t1">
    <property type="protein sequence ID" value="PDA_v2.g11133.t1"/>
    <property type="gene ID" value="PDA_v2.g11133"/>
</dbReference>
<dbReference type="SUPFAM" id="SSF50978">
    <property type="entry name" value="WD40 repeat-like"/>
    <property type="match status" value="1"/>
</dbReference>
<sequence>MQSNNTLHGITVAVDFKTNEVQSESLANLNKRGHRSDVRCFAVVENNRTFVSGSADAGIIWDSNSLLPINRFEADEMKDLISRKFHIFHFKKPKKS</sequence>
<organism evidence="1 2">
    <name type="scientific">Panagrolaimus davidi</name>
    <dbReference type="NCBI Taxonomy" id="227884"/>
    <lineage>
        <taxon>Eukaryota</taxon>
        <taxon>Metazoa</taxon>
        <taxon>Ecdysozoa</taxon>
        <taxon>Nematoda</taxon>
        <taxon>Chromadorea</taxon>
        <taxon>Rhabditida</taxon>
        <taxon>Tylenchina</taxon>
        <taxon>Panagrolaimomorpha</taxon>
        <taxon>Panagrolaimoidea</taxon>
        <taxon>Panagrolaimidae</taxon>
        <taxon>Panagrolaimus</taxon>
    </lineage>
</organism>